<dbReference type="EMBL" id="UFVR01000004">
    <property type="protein sequence ID" value="SUX48705.1"/>
    <property type="molecule type" value="Genomic_DNA"/>
</dbReference>
<keyword evidence="1" id="KW-0472">Membrane</keyword>
<proteinExistence type="predicted"/>
<sequence>MLIIAMQTVKQKNVISFLQIAVAYHSLSFLVDIHLVLEP</sequence>
<evidence type="ECO:0000313" key="2">
    <source>
        <dbReference type="EMBL" id="SUX48705.1"/>
    </source>
</evidence>
<evidence type="ECO:0000256" key="1">
    <source>
        <dbReference type="SAM" id="Phobius"/>
    </source>
</evidence>
<organism evidence="2 3">
    <name type="scientific">Chryseobacterium indoltheticum</name>
    <dbReference type="NCBI Taxonomy" id="254"/>
    <lineage>
        <taxon>Bacteria</taxon>
        <taxon>Pseudomonadati</taxon>
        <taxon>Bacteroidota</taxon>
        <taxon>Flavobacteriia</taxon>
        <taxon>Flavobacteriales</taxon>
        <taxon>Weeksellaceae</taxon>
        <taxon>Chryseobacterium group</taxon>
        <taxon>Chryseobacterium</taxon>
    </lineage>
</organism>
<keyword evidence="1" id="KW-1133">Transmembrane helix</keyword>
<evidence type="ECO:0000313" key="3">
    <source>
        <dbReference type="Proteomes" id="UP000254282"/>
    </source>
</evidence>
<accession>A0A381FQ88</accession>
<feature type="transmembrane region" description="Helical" evidence="1">
    <location>
        <begin position="14"/>
        <end position="37"/>
    </location>
</feature>
<keyword evidence="1" id="KW-0812">Transmembrane</keyword>
<protein>
    <submittedName>
        <fullName evidence="2">Uncharacterized protein</fullName>
    </submittedName>
</protein>
<reference evidence="2 3" key="1">
    <citation type="submission" date="2018-06" db="EMBL/GenBank/DDBJ databases">
        <authorList>
            <consortium name="Pathogen Informatics"/>
            <person name="Doyle S."/>
        </authorList>
    </citation>
    <scope>NUCLEOTIDE SEQUENCE [LARGE SCALE GENOMIC DNA]</scope>
    <source>
        <strain evidence="2 3">NCTC13532</strain>
    </source>
</reference>
<gene>
    <name evidence="2" type="ORF">NCTC13532_04325</name>
</gene>
<name>A0A381FQ88_9FLAO</name>
<dbReference type="Proteomes" id="UP000254282">
    <property type="component" value="Unassembled WGS sequence"/>
</dbReference>
<dbReference type="AlphaFoldDB" id="A0A381FQ88"/>